<dbReference type="InterPro" id="IPR032710">
    <property type="entry name" value="NTF2-like_dom_sf"/>
</dbReference>
<keyword evidence="3" id="KW-1185">Reference proteome</keyword>
<dbReference type="Proteomes" id="UP000199111">
    <property type="component" value="Unassembled WGS sequence"/>
</dbReference>
<feature type="domain" description="SnoaL-like" evidence="1">
    <location>
        <begin position="8"/>
        <end position="109"/>
    </location>
</feature>
<dbReference type="SUPFAM" id="SSF54427">
    <property type="entry name" value="NTF2-like"/>
    <property type="match status" value="1"/>
</dbReference>
<dbReference type="InterPro" id="IPR037401">
    <property type="entry name" value="SnoaL-like"/>
</dbReference>
<dbReference type="GeneID" id="96296189"/>
<dbReference type="AlphaFoldDB" id="A0A1I3FQG9"/>
<organism evidence="2 3">
    <name type="scientific">Streptosporangium canum</name>
    <dbReference type="NCBI Taxonomy" id="324952"/>
    <lineage>
        <taxon>Bacteria</taxon>
        <taxon>Bacillati</taxon>
        <taxon>Actinomycetota</taxon>
        <taxon>Actinomycetes</taxon>
        <taxon>Streptosporangiales</taxon>
        <taxon>Streptosporangiaceae</taxon>
        <taxon>Streptosporangium</taxon>
    </lineage>
</organism>
<evidence type="ECO:0000259" key="1">
    <source>
        <dbReference type="Pfam" id="PF12680"/>
    </source>
</evidence>
<gene>
    <name evidence="2" type="ORF">SAMN05216275_101305</name>
</gene>
<name>A0A1I3FQG9_9ACTN</name>
<sequence length="122" mass="13202">MNDTAKLVERYLATWNITDAAERRAEIDAIWAEDARYVDPLVDAAGRDAIDATIAAVQQQFPGLVFTPGGDVDAHHDLARFTWNLGPEGGEAIVVGFDVAVLTEDGRIRTVHGFLDQVPAGL</sequence>
<evidence type="ECO:0000313" key="3">
    <source>
        <dbReference type="Proteomes" id="UP000199111"/>
    </source>
</evidence>
<dbReference type="RefSeq" id="WP_093885236.1">
    <property type="nucleotide sequence ID" value="NZ_FOQY01000001.1"/>
</dbReference>
<proteinExistence type="predicted"/>
<accession>A0A1I3FQG9</accession>
<protein>
    <submittedName>
        <fullName evidence="2">SnoaL-like domain-containing protein</fullName>
    </submittedName>
</protein>
<evidence type="ECO:0000313" key="2">
    <source>
        <dbReference type="EMBL" id="SFI13460.1"/>
    </source>
</evidence>
<reference evidence="3" key="1">
    <citation type="submission" date="2016-10" db="EMBL/GenBank/DDBJ databases">
        <authorList>
            <person name="Varghese N."/>
            <person name="Submissions S."/>
        </authorList>
    </citation>
    <scope>NUCLEOTIDE SEQUENCE [LARGE SCALE GENOMIC DNA]</scope>
    <source>
        <strain evidence="3">CGMCC 4.2126</strain>
    </source>
</reference>
<dbReference type="EMBL" id="FOQY01000001">
    <property type="protein sequence ID" value="SFI13460.1"/>
    <property type="molecule type" value="Genomic_DNA"/>
</dbReference>
<dbReference type="Pfam" id="PF12680">
    <property type="entry name" value="SnoaL_2"/>
    <property type="match status" value="1"/>
</dbReference>
<dbReference type="Gene3D" id="3.10.450.50">
    <property type="match status" value="1"/>
</dbReference>